<name>A0A229NUK6_9BACL</name>
<organism evidence="1 2">
    <name type="scientific">Paenibacillus herberti</name>
    <dbReference type="NCBI Taxonomy" id="1619309"/>
    <lineage>
        <taxon>Bacteria</taxon>
        <taxon>Bacillati</taxon>
        <taxon>Bacillota</taxon>
        <taxon>Bacilli</taxon>
        <taxon>Bacillales</taxon>
        <taxon>Paenibacillaceae</taxon>
        <taxon>Paenibacillus</taxon>
    </lineage>
</organism>
<keyword evidence="2" id="KW-1185">Reference proteome</keyword>
<evidence type="ECO:0000313" key="2">
    <source>
        <dbReference type="Proteomes" id="UP000215145"/>
    </source>
</evidence>
<dbReference type="Proteomes" id="UP000215145">
    <property type="component" value="Unassembled WGS sequence"/>
</dbReference>
<reference evidence="1 2" key="1">
    <citation type="submission" date="2017-07" db="EMBL/GenBank/DDBJ databases">
        <title>Paenibacillus herberti R33 genome sequencing and assembly.</title>
        <authorList>
            <person name="Su W."/>
        </authorList>
    </citation>
    <scope>NUCLEOTIDE SEQUENCE [LARGE SCALE GENOMIC DNA]</scope>
    <source>
        <strain evidence="1 2">R33</strain>
    </source>
</reference>
<proteinExistence type="predicted"/>
<evidence type="ECO:0000313" key="1">
    <source>
        <dbReference type="EMBL" id="OXM13571.1"/>
    </source>
</evidence>
<dbReference type="EMBL" id="NMUQ01000003">
    <property type="protein sequence ID" value="OXM13571.1"/>
    <property type="molecule type" value="Genomic_DNA"/>
</dbReference>
<protein>
    <submittedName>
        <fullName evidence="1">Uncharacterized protein</fullName>
    </submittedName>
</protein>
<sequence length="101" mass="12027">MGVNFTALFNNNMFSFEQVEEFRINLLHEWNAYTMMQTTLEWVSIYCDDPETHFKEYGFVGLTGSNDIKSRFDEPLKKIEDMYVKRGISWHAYGYFIDSLI</sequence>
<accession>A0A229NUK6</accession>
<gene>
    <name evidence="1" type="ORF">CGZ75_21290</name>
</gene>
<comment type="caution">
    <text evidence="1">The sequence shown here is derived from an EMBL/GenBank/DDBJ whole genome shotgun (WGS) entry which is preliminary data.</text>
</comment>
<dbReference type="AlphaFoldDB" id="A0A229NUK6"/>
<dbReference type="OrthoDB" id="2629678at2"/>
<dbReference type="RefSeq" id="WP_089526275.1">
    <property type="nucleotide sequence ID" value="NZ_NMUQ01000003.1"/>
</dbReference>